<evidence type="ECO:0000256" key="2">
    <source>
        <dbReference type="ARBA" id="ARBA00022490"/>
    </source>
</evidence>
<keyword evidence="3" id="KW-0853">WD repeat</keyword>
<dbReference type="PANTHER" id="PTHR14344:SF3">
    <property type="entry name" value="WD REPEAT-CONTAINING PROTEIN 6"/>
    <property type="match status" value="1"/>
</dbReference>
<reference evidence="6" key="1">
    <citation type="submission" date="2018-02" db="EMBL/GenBank/DDBJ databases">
        <title>Rhizophora mucronata_Transcriptome.</title>
        <authorList>
            <person name="Meera S.P."/>
            <person name="Sreeshan A."/>
            <person name="Augustine A."/>
        </authorList>
    </citation>
    <scope>NUCLEOTIDE SEQUENCE</scope>
    <source>
        <tissue evidence="6">Leaf</tissue>
    </source>
</reference>
<keyword evidence="5" id="KW-0677">Repeat</keyword>
<evidence type="ECO:0000256" key="4">
    <source>
        <dbReference type="ARBA" id="ARBA00022694"/>
    </source>
</evidence>
<keyword evidence="2" id="KW-0963">Cytoplasm</keyword>
<comment type="subcellular location">
    <subcellularLocation>
        <location evidence="1">Cytoplasm</location>
    </subcellularLocation>
</comment>
<name>A0A2P2JEI7_RHIMU</name>
<evidence type="ECO:0000256" key="3">
    <source>
        <dbReference type="ARBA" id="ARBA00022574"/>
    </source>
</evidence>
<dbReference type="GO" id="GO:0030488">
    <property type="term" value="P:tRNA methylation"/>
    <property type="evidence" value="ECO:0007669"/>
    <property type="project" value="TreeGrafter"/>
</dbReference>
<dbReference type="EMBL" id="GGEC01011366">
    <property type="protein sequence ID" value="MBW91849.1"/>
    <property type="molecule type" value="Transcribed_RNA"/>
</dbReference>
<accession>A0A2P2JEI7</accession>
<dbReference type="PANTHER" id="PTHR14344">
    <property type="entry name" value="WD REPEAT PROTEIN"/>
    <property type="match status" value="1"/>
</dbReference>
<evidence type="ECO:0000313" key="6">
    <source>
        <dbReference type="EMBL" id="MBW91849.1"/>
    </source>
</evidence>
<dbReference type="InterPro" id="IPR051973">
    <property type="entry name" value="tRNA_Anticodon_Mtase-Reg"/>
</dbReference>
<proteinExistence type="predicted"/>
<protein>
    <recommendedName>
        <fullName evidence="7">Transducin family protein</fullName>
    </recommendedName>
</protein>
<evidence type="ECO:0000256" key="5">
    <source>
        <dbReference type="ARBA" id="ARBA00022737"/>
    </source>
</evidence>
<keyword evidence="4" id="KW-0819">tRNA processing</keyword>
<evidence type="ECO:0008006" key="7">
    <source>
        <dbReference type="Google" id="ProtNLM"/>
    </source>
</evidence>
<organism evidence="6">
    <name type="scientific">Rhizophora mucronata</name>
    <name type="common">Asiatic mangrove</name>
    <dbReference type="NCBI Taxonomy" id="61149"/>
    <lineage>
        <taxon>Eukaryota</taxon>
        <taxon>Viridiplantae</taxon>
        <taxon>Streptophyta</taxon>
        <taxon>Embryophyta</taxon>
        <taxon>Tracheophyta</taxon>
        <taxon>Spermatophyta</taxon>
        <taxon>Magnoliopsida</taxon>
        <taxon>eudicotyledons</taxon>
        <taxon>Gunneridae</taxon>
        <taxon>Pentapetalae</taxon>
        <taxon>rosids</taxon>
        <taxon>fabids</taxon>
        <taxon>Malpighiales</taxon>
        <taxon>Rhizophoraceae</taxon>
        <taxon>Rhizophora</taxon>
    </lineage>
</organism>
<dbReference type="AlphaFoldDB" id="A0A2P2JEI7"/>
<sequence>MLVEPNGKHDPFDKSSWIVTGCEDGTVRLTRFTPGVNSCFTSKFLGEHVGGSAVRAIYYVSKVHSSDYDITNLSDWKHGRSAPTDDKDNPVLLISVGAKRVLTSWLLRERTPEEKEKSLVIEEQNKDGNEYFHYSGVSSLISFKWLSTDMPVKNSSTHGKAKDIGEMNAITENVSKLKTDAASRSCLLRKGDAKLQNCLYDKCEDDWRYLSVTAFLVKHTGSRLIICFVVVACSDATLALRALILPHRLWYS</sequence>
<evidence type="ECO:0000256" key="1">
    <source>
        <dbReference type="ARBA" id="ARBA00004496"/>
    </source>
</evidence>
<dbReference type="GO" id="GO:0005737">
    <property type="term" value="C:cytoplasm"/>
    <property type="evidence" value="ECO:0007669"/>
    <property type="project" value="UniProtKB-SubCell"/>
</dbReference>